<dbReference type="PANTHER" id="PTHR37984:SF11">
    <property type="entry name" value="INTEGRASE CATALYTIC DOMAIN-CONTAINING PROTEIN"/>
    <property type="match status" value="1"/>
</dbReference>
<dbReference type="PANTHER" id="PTHR37984">
    <property type="entry name" value="PROTEIN CBG26694"/>
    <property type="match status" value="1"/>
</dbReference>
<evidence type="ECO:0000313" key="2">
    <source>
        <dbReference type="Proteomes" id="UP001152795"/>
    </source>
</evidence>
<accession>A0A6S7KF65</accession>
<gene>
    <name evidence="1" type="ORF">PACLA_8A084642</name>
</gene>
<protein>
    <submittedName>
        <fullName evidence="1">Uncharacterized protein</fullName>
    </submittedName>
</protein>
<proteinExistence type="predicted"/>
<dbReference type="OrthoDB" id="5968803at2759"/>
<dbReference type="Proteomes" id="UP001152795">
    <property type="component" value="Unassembled WGS sequence"/>
</dbReference>
<name>A0A6S7KF65_PARCT</name>
<dbReference type="Gene3D" id="3.30.70.270">
    <property type="match status" value="1"/>
</dbReference>
<comment type="caution">
    <text evidence="1">The sequence shown here is derived from an EMBL/GenBank/DDBJ whole genome shotgun (WGS) entry which is preliminary data.</text>
</comment>
<reference evidence="1" key="1">
    <citation type="submission" date="2020-04" db="EMBL/GenBank/DDBJ databases">
        <authorList>
            <person name="Alioto T."/>
            <person name="Alioto T."/>
            <person name="Gomez Garrido J."/>
        </authorList>
    </citation>
    <scope>NUCLEOTIDE SEQUENCE</scope>
    <source>
        <strain evidence="1">A484AB</strain>
    </source>
</reference>
<evidence type="ECO:0000313" key="1">
    <source>
        <dbReference type="EMBL" id="CAB4041444.1"/>
    </source>
</evidence>
<sequence>GEKIKLDIDKTKIPKAQPQRRIPYHIREKVKNAITELENQDVIEKVPEKEATPWVSPIVAVPKKDGQVRICVDMRLANEAIRRVRHPIPTVNDVSFALNGAKFFSKLDLSQAYHQLELDEQSRYITTFSTHVGLYRYKRLNYGTNAAAEIFQYTLQTALQGLKCVKNIADDIIVFGSTRTEHDANLDQCLQRLAMKSLRLNRSKCNFLSTTLSFFGQVFSKEGTHPDPRRV</sequence>
<dbReference type="EMBL" id="CACRXK020028334">
    <property type="protein sequence ID" value="CAB4041444.1"/>
    <property type="molecule type" value="Genomic_DNA"/>
</dbReference>
<dbReference type="InterPro" id="IPR043128">
    <property type="entry name" value="Rev_trsase/Diguanyl_cyclase"/>
</dbReference>
<feature type="non-terminal residue" evidence="1">
    <location>
        <position position="1"/>
    </location>
</feature>
<dbReference type="PROSITE" id="PS50878">
    <property type="entry name" value="RT_POL"/>
    <property type="match status" value="1"/>
</dbReference>
<dbReference type="Gene3D" id="3.10.10.10">
    <property type="entry name" value="HIV Type 1 Reverse Transcriptase, subunit A, domain 1"/>
    <property type="match status" value="1"/>
</dbReference>
<dbReference type="AlphaFoldDB" id="A0A6S7KF65"/>
<dbReference type="InterPro" id="IPR050951">
    <property type="entry name" value="Retrovirus_Pol_polyprotein"/>
</dbReference>
<dbReference type="Pfam" id="PF00078">
    <property type="entry name" value="RVT_1"/>
    <property type="match status" value="1"/>
</dbReference>
<dbReference type="InterPro" id="IPR043502">
    <property type="entry name" value="DNA/RNA_pol_sf"/>
</dbReference>
<dbReference type="SUPFAM" id="SSF56672">
    <property type="entry name" value="DNA/RNA polymerases"/>
    <property type="match status" value="1"/>
</dbReference>
<organism evidence="1 2">
    <name type="scientific">Paramuricea clavata</name>
    <name type="common">Red gorgonian</name>
    <name type="synonym">Violescent sea-whip</name>
    <dbReference type="NCBI Taxonomy" id="317549"/>
    <lineage>
        <taxon>Eukaryota</taxon>
        <taxon>Metazoa</taxon>
        <taxon>Cnidaria</taxon>
        <taxon>Anthozoa</taxon>
        <taxon>Octocorallia</taxon>
        <taxon>Malacalcyonacea</taxon>
        <taxon>Plexauridae</taxon>
        <taxon>Paramuricea</taxon>
    </lineage>
</organism>
<dbReference type="CDD" id="cd01647">
    <property type="entry name" value="RT_LTR"/>
    <property type="match status" value="1"/>
</dbReference>
<dbReference type="InterPro" id="IPR000477">
    <property type="entry name" value="RT_dom"/>
</dbReference>
<keyword evidence="2" id="KW-1185">Reference proteome</keyword>